<evidence type="ECO:0000313" key="8">
    <source>
        <dbReference type="Proteomes" id="UP000298656"/>
    </source>
</evidence>
<comment type="subcellular location">
    <subcellularLocation>
        <location evidence="1">Membrane</location>
        <topology evidence="1">Multi-pass membrane protein</topology>
    </subcellularLocation>
</comment>
<dbReference type="InterPro" id="IPR020846">
    <property type="entry name" value="MFS_dom"/>
</dbReference>
<feature type="transmembrane region" description="Helical" evidence="5">
    <location>
        <begin position="208"/>
        <end position="228"/>
    </location>
</feature>
<feature type="transmembrane region" description="Helical" evidence="5">
    <location>
        <begin position="96"/>
        <end position="120"/>
    </location>
</feature>
<organism evidence="7 8">
    <name type="scientific">Trinickia violacea</name>
    <dbReference type="NCBI Taxonomy" id="2571746"/>
    <lineage>
        <taxon>Bacteria</taxon>
        <taxon>Pseudomonadati</taxon>
        <taxon>Pseudomonadota</taxon>
        <taxon>Betaproteobacteria</taxon>
        <taxon>Burkholderiales</taxon>
        <taxon>Burkholderiaceae</taxon>
        <taxon>Trinickia</taxon>
    </lineage>
</organism>
<feature type="transmembrane region" description="Helical" evidence="5">
    <location>
        <begin position="379"/>
        <end position="402"/>
    </location>
</feature>
<dbReference type="KEGG" id="tvl:FAZ95_22970"/>
<dbReference type="Pfam" id="PF07690">
    <property type="entry name" value="MFS_1"/>
    <property type="match status" value="1"/>
</dbReference>
<dbReference type="PROSITE" id="PS50850">
    <property type="entry name" value="MFS"/>
    <property type="match status" value="1"/>
</dbReference>
<feature type="transmembrane region" description="Helical" evidence="5">
    <location>
        <begin position="322"/>
        <end position="343"/>
    </location>
</feature>
<dbReference type="PROSITE" id="PS00217">
    <property type="entry name" value="SUGAR_TRANSPORT_2"/>
    <property type="match status" value="1"/>
</dbReference>
<keyword evidence="4 5" id="KW-0472">Membrane</keyword>
<feature type="transmembrane region" description="Helical" evidence="5">
    <location>
        <begin position="141"/>
        <end position="159"/>
    </location>
</feature>
<accession>A0A4P8J181</accession>
<evidence type="ECO:0000256" key="5">
    <source>
        <dbReference type="SAM" id="Phobius"/>
    </source>
</evidence>
<reference evidence="7 8" key="1">
    <citation type="submission" date="2019-05" db="EMBL/GenBank/DDBJ databases">
        <title>Burkholderia sp. DHOD12, isolated from subtropical forest soil.</title>
        <authorList>
            <person name="Gao Z.-H."/>
            <person name="Qiu L.-H."/>
        </authorList>
    </citation>
    <scope>NUCLEOTIDE SEQUENCE [LARGE SCALE GENOMIC DNA]</scope>
    <source>
        <strain evidence="7 8">DHOD12</strain>
    </source>
</reference>
<keyword evidence="3 5" id="KW-1133">Transmembrane helix</keyword>
<name>A0A4P8J181_9BURK</name>
<keyword evidence="2 5" id="KW-0812">Transmembrane</keyword>
<evidence type="ECO:0000313" key="7">
    <source>
        <dbReference type="EMBL" id="QCP52059.1"/>
    </source>
</evidence>
<dbReference type="EMBL" id="CP040078">
    <property type="protein sequence ID" value="QCP52059.1"/>
    <property type="molecule type" value="Genomic_DNA"/>
</dbReference>
<dbReference type="Proteomes" id="UP000298656">
    <property type="component" value="Chromosome 2"/>
</dbReference>
<dbReference type="InterPro" id="IPR005829">
    <property type="entry name" value="Sugar_transporter_CS"/>
</dbReference>
<dbReference type="AlphaFoldDB" id="A0A4P8J181"/>
<feature type="transmembrane region" description="Helical" evidence="5">
    <location>
        <begin position="349"/>
        <end position="367"/>
    </location>
</feature>
<feature type="transmembrane region" description="Helical" evidence="5">
    <location>
        <begin position="288"/>
        <end position="310"/>
    </location>
</feature>
<dbReference type="PANTHER" id="PTHR23508">
    <property type="entry name" value="CARBOXYLIC ACID TRANSPORTER PROTEIN HOMOLOG"/>
    <property type="match status" value="1"/>
</dbReference>
<dbReference type="GO" id="GO:0046943">
    <property type="term" value="F:carboxylic acid transmembrane transporter activity"/>
    <property type="evidence" value="ECO:0007669"/>
    <property type="project" value="TreeGrafter"/>
</dbReference>
<evidence type="ECO:0000256" key="1">
    <source>
        <dbReference type="ARBA" id="ARBA00004141"/>
    </source>
</evidence>
<protein>
    <submittedName>
        <fullName evidence="7">MFS transporter</fullName>
    </submittedName>
</protein>
<dbReference type="PANTHER" id="PTHR23508:SF10">
    <property type="entry name" value="CARBOXYLIC ACID TRANSPORTER PROTEIN HOMOLOG"/>
    <property type="match status" value="1"/>
</dbReference>
<sequence length="494" mass="51751">MSRIPQTGSPKVFCASGFVTASDEDALPRMLQGNVMEHTDYVRRDIREFLNEIPMGKKQWIVFFACFAAVAIEGFDTIVMAFIAPAVSHEWQLPPAASAPLVALGLVGLLVGSIVGGMMADRVGRRAVGIAALASSEAQSIAQLVLLRFITGLGIGAAMPASSALVAEYSPDRSRSAMLASLFCGFLFGAAAAGFVTSFAIGALGWRGMLALSGALPLCVACLFVWQVPESPLYLVASRKSNAAVQRVVAKLFPTADSSRFRFVIAAPAGSKRGSLALVGKEYRLGTVLTWVAEFSGYLVFFLVGSWLPTHLKQAGLSMHEASQVSSMFQFGALGGSVLFAFLVRRYNVAAVICGAFGAGSLLVVALGMSEATSWHTNVVFLAGLAIGGPLTCVNTIPGIFYPTALRASGGGWTVAIGRLGSIIGSSLIGLIIVSGWSYLLVCALLSIPLLIASACMARMTRVLDAQRRLPSENVEPIGEVSATDGTLPNSAAQ</sequence>
<dbReference type="GO" id="GO:0005886">
    <property type="term" value="C:plasma membrane"/>
    <property type="evidence" value="ECO:0007669"/>
    <property type="project" value="TreeGrafter"/>
</dbReference>
<dbReference type="InterPro" id="IPR011701">
    <property type="entry name" value="MFS"/>
</dbReference>
<dbReference type="InterPro" id="IPR036259">
    <property type="entry name" value="MFS_trans_sf"/>
</dbReference>
<evidence type="ECO:0000256" key="3">
    <source>
        <dbReference type="ARBA" id="ARBA00022989"/>
    </source>
</evidence>
<dbReference type="PROSITE" id="PS00216">
    <property type="entry name" value="SUGAR_TRANSPORT_1"/>
    <property type="match status" value="1"/>
</dbReference>
<feature type="transmembrane region" description="Helical" evidence="5">
    <location>
        <begin position="179"/>
        <end position="201"/>
    </location>
</feature>
<dbReference type="Gene3D" id="1.20.1250.20">
    <property type="entry name" value="MFS general substrate transporter like domains"/>
    <property type="match status" value="1"/>
</dbReference>
<evidence type="ECO:0000256" key="4">
    <source>
        <dbReference type="ARBA" id="ARBA00023136"/>
    </source>
</evidence>
<evidence type="ECO:0000259" key="6">
    <source>
        <dbReference type="PROSITE" id="PS50850"/>
    </source>
</evidence>
<evidence type="ECO:0000256" key="2">
    <source>
        <dbReference type="ARBA" id="ARBA00022692"/>
    </source>
</evidence>
<gene>
    <name evidence="7" type="ORF">FAZ95_22970</name>
</gene>
<feature type="transmembrane region" description="Helical" evidence="5">
    <location>
        <begin position="422"/>
        <end position="452"/>
    </location>
</feature>
<feature type="domain" description="Major facilitator superfamily (MFS) profile" evidence="6">
    <location>
        <begin position="62"/>
        <end position="462"/>
    </location>
</feature>
<dbReference type="SUPFAM" id="SSF103473">
    <property type="entry name" value="MFS general substrate transporter"/>
    <property type="match status" value="1"/>
</dbReference>
<dbReference type="OrthoDB" id="8952229at2"/>
<keyword evidence="8" id="KW-1185">Reference proteome</keyword>
<proteinExistence type="predicted"/>
<feature type="transmembrane region" description="Helical" evidence="5">
    <location>
        <begin position="60"/>
        <end position="84"/>
    </location>
</feature>